<dbReference type="PROSITE" id="PS51257">
    <property type="entry name" value="PROKAR_LIPOPROTEIN"/>
    <property type="match status" value="1"/>
</dbReference>
<evidence type="ECO:0000313" key="3">
    <source>
        <dbReference type="Proteomes" id="UP000516305"/>
    </source>
</evidence>
<reference evidence="2 3" key="1">
    <citation type="submission" date="2020-08" db="EMBL/GenBank/DDBJ databases">
        <title>Croceimicrobium hydrocarbonivorans gen. nov., sp. nov., a novel marine bacterium isolated from a bacterial consortium that degrades polyethylene terephthalate.</title>
        <authorList>
            <person name="Liu R."/>
        </authorList>
    </citation>
    <scope>NUCLEOTIDE SEQUENCE [LARGE SCALE GENOMIC DNA]</scope>
    <source>
        <strain evidence="2 3">A20-9</strain>
    </source>
</reference>
<dbReference type="EMBL" id="CP060139">
    <property type="protein sequence ID" value="QNR25489.1"/>
    <property type="molecule type" value="Genomic_DNA"/>
</dbReference>
<protein>
    <recommendedName>
        <fullName evidence="4">Lipoprotein</fullName>
    </recommendedName>
</protein>
<dbReference type="KEGG" id="chyd:H4K34_06515"/>
<feature type="signal peptide" evidence="1">
    <location>
        <begin position="1"/>
        <end position="20"/>
    </location>
</feature>
<evidence type="ECO:0000313" key="2">
    <source>
        <dbReference type="EMBL" id="QNR25489.1"/>
    </source>
</evidence>
<accession>A0A7H0VIE1</accession>
<proteinExistence type="predicted"/>
<organism evidence="2 3">
    <name type="scientific">Croceimicrobium hydrocarbonivorans</name>
    <dbReference type="NCBI Taxonomy" id="2761580"/>
    <lineage>
        <taxon>Bacteria</taxon>
        <taxon>Pseudomonadati</taxon>
        <taxon>Bacteroidota</taxon>
        <taxon>Flavobacteriia</taxon>
        <taxon>Flavobacteriales</taxon>
        <taxon>Owenweeksiaceae</taxon>
        <taxon>Croceimicrobium</taxon>
    </lineage>
</organism>
<dbReference type="Proteomes" id="UP000516305">
    <property type="component" value="Chromosome"/>
</dbReference>
<sequence>MKKSKALVLSFAILFALVMAASCRSPSPDCECLKTGVFQSLTADSSFIYRNHSHELNINQRGDSMHLEIEWPSNCNYVLHFVSSTDPKYQNQQNPDLSIQVDKIDFQDSLYYYTASINKLEIKGKVRMLEFNKVAR</sequence>
<name>A0A7H0VIE1_9FLAO</name>
<dbReference type="AlphaFoldDB" id="A0A7H0VIE1"/>
<feature type="chain" id="PRO_5028992788" description="Lipoprotein" evidence="1">
    <location>
        <begin position="21"/>
        <end position="136"/>
    </location>
</feature>
<keyword evidence="3" id="KW-1185">Reference proteome</keyword>
<dbReference type="RefSeq" id="WP_210760017.1">
    <property type="nucleotide sequence ID" value="NZ_CP060139.1"/>
</dbReference>
<gene>
    <name evidence="2" type="ORF">H4K34_06515</name>
</gene>
<evidence type="ECO:0008006" key="4">
    <source>
        <dbReference type="Google" id="ProtNLM"/>
    </source>
</evidence>
<evidence type="ECO:0000256" key="1">
    <source>
        <dbReference type="SAM" id="SignalP"/>
    </source>
</evidence>
<keyword evidence="1" id="KW-0732">Signal</keyword>